<dbReference type="Proteomes" id="UP001343492">
    <property type="component" value="Unassembled WGS sequence"/>
</dbReference>
<evidence type="ECO:0000313" key="2">
    <source>
        <dbReference type="Proteomes" id="UP001343492"/>
    </source>
</evidence>
<gene>
    <name evidence="1" type="ORF">VRS74_03085</name>
</gene>
<dbReference type="EMBL" id="JAZDQV010000002">
    <property type="protein sequence ID" value="MEE1876670.1"/>
    <property type="molecule type" value="Genomic_DNA"/>
</dbReference>
<reference evidence="1 2" key="1">
    <citation type="submission" date="2024-01" db="EMBL/GenBank/DDBJ databases">
        <title>The genome sequence of Erythrobacteraceae sp. strain 1XM1-14.</title>
        <authorList>
            <person name="Liu Y."/>
        </authorList>
    </citation>
    <scope>NUCLEOTIDE SEQUENCE [LARGE SCALE GENOMIC DNA]</scope>
    <source>
        <strain evidence="1 2">1XM1-14</strain>
    </source>
</reference>
<proteinExistence type="predicted"/>
<name>A0ABU7GD32_9SPHN</name>
<sequence length="143" mass="15181">MRKSMNVSPQLLQFAGSLVAILALAGIARALKLGGEPKLLQDDDVRRAAGEAVEGFRPVAISRDREGRGAILRDAAGRVLVLKPHGNFFAGRLLAATARARLNSPTALEIDSGERRYGKVSLDIDDAAAWAEVVNALGSTRHA</sequence>
<comment type="caution">
    <text evidence="1">The sequence shown here is derived from an EMBL/GenBank/DDBJ whole genome shotgun (WGS) entry which is preliminary data.</text>
</comment>
<protein>
    <submittedName>
        <fullName evidence="1">Uncharacterized protein</fullName>
    </submittedName>
</protein>
<organism evidence="1 2">
    <name type="scientific">Altererythrobacter litoralis</name>
    <dbReference type="NCBI Taxonomy" id="3113904"/>
    <lineage>
        <taxon>Bacteria</taxon>
        <taxon>Pseudomonadati</taxon>
        <taxon>Pseudomonadota</taxon>
        <taxon>Alphaproteobacteria</taxon>
        <taxon>Sphingomonadales</taxon>
        <taxon>Erythrobacteraceae</taxon>
        <taxon>Altererythrobacter</taxon>
    </lineage>
</organism>
<keyword evidence="2" id="KW-1185">Reference proteome</keyword>
<accession>A0ABU7GD32</accession>
<evidence type="ECO:0000313" key="1">
    <source>
        <dbReference type="EMBL" id="MEE1876670.1"/>
    </source>
</evidence>